<dbReference type="Pfam" id="PF14223">
    <property type="entry name" value="Retrotran_gag_2"/>
    <property type="match status" value="1"/>
</dbReference>
<organism evidence="1 2">
    <name type="scientific">Serendipita indica (strain DSM 11827)</name>
    <name type="common">Root endophyte fungus</name>
    <name type="synonym">Piriformospora indica</name>
    <dbReference type="NCBI Taxonomy" id="1109443"/>
    <lineage>
        <taxon>Eukaryota</taxon>
        <taxon>Fungi</taxon>
        <taxon>Dikarya</taxon>
        <taxon>Basidiomycota</taxon>
        <taxon>Agaricomycotina</taxon>
        <taxon>Agaricomycetes</taxon>
        <taxon>Sebacinales</taxon>
        <taxon>Serendipitaceae</taxon>
        <taxon>Serendipita</taxon>
    </lineage>
</organism>
<evidence type="ECO:0000313" key="2">
    <source>
        <dbReference type="Proteomes" id="UP000007148"/>
    </source>
</evidence>
<gene>
    <name evidence="1" type="ORF">PIIN_06841</name>
</gene>
<evidence type="ECO:0008006" key="3">
    <source>
        <dbReference type="Google" id="ProtNLM"/>
    </source>
</evidence>
<dbReference type="OrthoDB" id="10648631at2759"/>
<dbReference type="AlphaFoldDB" id="G4TNL2"/>
<sequence length="236" mass="26675">MTYTIEMAFTSRGIIKFNGTGYGSWANKMKGSLQEIYLWKYVSGKAFRPRDPIDPLDVDAADTRALEAWIMNDKAAKIFLEDGTEDAIVREIESLDTAMARWDRLKAKYEPKEIVMALYKTVCKTDFHGRTVDELIQHFNDMINANARLGLQKMALPDPILAMYMITSVSHRGSSWEVVELQALNLETDEAKLSPMMVRDFYISRVSFSRLLDFASGTQSTSGTPQSQHPNPKVGC</sequence>
<name>G4TNL2_SERID</name>
<dbReference type="EMBL" id="CAFZ01000190">
    <property type="protein sequence ID" value="CCA72905.1"/>
    <property type="molecule type" value="Genomic_DNA"/>
</dbReference>
<protein>
    <recommendedName>
        <fullName evidence="3">DUF4219 domain-containing protein</fullName>
    </recommendedName>
</protein>
<proteinExistence type="predicted"/>
<keyword evidence="2" id="KW-1185">Reference proteome</keyword>
<dbReference type="InParanoid" id="G4TNL2"/>
<evidence type="ECO:0000313" key="1">
    <source>
        <dbReference type="EMBL" id="CCA72905.1"/>
    </source>
</evidence>
<dbReference type="Proteomes" id="UP000007148">
    <property type="component" value="Unassembled WGS sequence"/>
</dbReference>
<comment type="caution">
    <text evidence="1">The sequence shown here is derived from an EMBL/GenBank/DDBJ whole genome shotgun (WGS) entry which is preliminary data.</text>
</comment>
<dbReference type="HOGENOM" id="CLU_1175824_0_0_1"/>
<reference evidence="1 2" key="1">
    <citation type="journal article" date="2011" name="PLoS Pathog.">
        <title>Endophytic Life Strategies Decoded by Genome and Transcriptome Analyses of the Mutualistic Root Symbiont Piriformospora indica.</title>
        <authorList>
            <person name="Zuccaro A."/>
            <person name="Lahrmann U."/>
            <person name="Guldener U."/>
            <person name="Langen G."/>
            <person name="Pfiffi S."/>
            <person name="Biedenkopf D."/>
            <person name="Wong P."/>
            <person name="Samans B."/>
            <person name="Grimm C."/>
            <person name="Basiewicz M."/>
            <person name="Murat C."/>
            <person name="Martin F."/>
            <person name="Kogel K.H."/>
        </authorList>
    </citation>
    <scope>NUCLEOTIDE SEQUENCE [LARGE SCALE GENOMIC DNA]</scope>
    <source>
        <strain evidence="1 2">DSM 11827</strain>
    </source>
</reference>
<accession>G4TNL2</accession>